<accession>A0ABS3FX72</accession>
<keyword evidence="2" id="KW-1185">Reference proteome</keyword>
<dbReference type="EMBL" id="JAFLQW010000515">
    <property type="protein sequence ID" value="MBO0351221.1"/>
    <property type="molecule type" value="Genomic_DNA"/>
</dbReference>
<evidence type="ECO:0000313" key="2">
    <source>
        <dbReference type="Proteomes" id="UP000664844"/>
    </source>
</evidence>
<dbReference type="RefSeq" id="WP_207089670.1">
    <property type="nucleotide sequence ID" value="NZ_JAFLQW010000515.1"/>
</dbReference>
<gene>
    <name evidence="1" type="ORF">J0895_19510</name>
</gene>
<reference evidence="1 2" key="1">
    <citation type="submission" date="2021-03" db="EMBL/GenBank/DDBJ databases">
        <title>Metabolic Capacity of the Antarctic Cyanobacterium Phormidium pseudopriestleyi that Sustains Oxygenic Photosynthesis in the Presence of Hydrogen Sulfide.</title>
        <authorList>
            <person name="Lumian J.E."/>
            <person name="Jungblut A.D."/>
            <person name="Dillon M.L."/>
            <person name="Hawes I."/>
            <person name="Doran P.T."/>
            <person name="Mackey T.J."/>
            <person name="Dick G.J."/>
            <person name="Grettenberger C.L."/>
            <person name="Sumner D.Y."/>
        </authorList>
    </citation>
    <scope>NUCLEOTIDE SEQUENCE [LARGE SCALE GENOMIC DNA]</scope>
    <source>
        <strain evidence="1 2">FRX01</strain>
    </source>
</reference>
<proteinExistence type="predicted"/>
<sequence length="148" mass="17284">MDTLILAFEEVSSVIKESDYPDLKKKGQIAKFTQQLFEQNKIPEGLQPKDMSRFCDNLYRILVSADKEENIKNCINCIKKTVNNTSFKKIPRSISLLQYFFAILVENEIISLPLPKYSCHITEELIELYPFFQKQISVSFDYETQNLD</sequence>
<comment type="caution">
    <text evidence="1">The sequence shown here is derived from an EMBL/GenBank/DDBJ whole genome shotgun (WGS) entry which is preliminary data.</text>
</comment>
<organism evidence="1 2">
    <name type="scientific">Phormidium pseudopriestleyi FRX01</name>
    <dbReference type="NCBI Taxonomy" id="1759528"/>
    <lineage>
        <taxon>Bacteria</taxon>
        <taxon>Bacillati</taxon>
        <taxon>Cyanobacteriota</taxon>
        <taxon>Cyanophyceae</taxon>
        <taxon>Oscillatoriophycideae</taxon>
        <taxon>Oscillatoriales</taxon>
        <taxon>Oscillatoriaceae</taxon>
        <taxon>Phormidium</taxon>
    </lineage>
</organism>
<dbReference type="Proteomes" id="UP000664844">
    <property type="component" value="Unassembled WGS sequence"/>
</dbReference>
<evidence type="ECO:0000313" key="1">
    <source>
        <dbReference type="EMBL" id="MBO0351221.1"/>
    </source>
</evidence>
<name>A0ABS3FX72_9CYAN</name>
<protein>
    <submittedName>
        <fullName evidence="1">Uncharacterized protein</fullName>
    </submittedName>
</protein>